<dbReference type="InterPro" id="IPR003709">
    <property type="entry name" value="VanY-like_core_dom"/>
</dbReference>
<protein>
    <submittedName>
        <fullName evidence="2">M15 family metallopeptidase</fullName>
    </submittedName>
</protein>
<dbReference type="PANTHER" id="PTHR34385">
    <property type="entry name" value="D-ALANYL-D-ALANINE CARBOXYPEPTIDASE"/>
    <property type="match status" value="1"/>
</dbReference>
<dbReference type="CDD" id="cd14852">
    <property type="entry name" value="LD-carboxypeptidase"/>
    <property type="match status" value="1"/>
</dbReference>
<evidence type="ECO:0000313" key="2">
    <source>
        <dbReference type="EMBL" id="HIR14565.1"/>
    </source>
</evidence>
<dbReference type="SUPFAM" id="SSF55166">
    <property type="entry name" value="Hedgehog/DD-peptidase"/>
    <property type="match status" value="1"/>
</dbReference>
<evidence type="ECO:0000313" key="3">
    <source>
        <dbReference type="Proteomes" id="UP000886757"/>
    </source>
</evidence>
<dbReference type="EMBL" id="DVGK01000132">
    <property type="protein sequence ID" value="HIR14565.1"/>
    <property type="molecule type" value="Genomic_DNA"/>
</dbReference>
<dbReference type="Gene3D" id="3.30.1380.10">
    <property type="match status" value="1"/>
</dbReference>
<sequence length="235" mass="26936">MSIRIVLAVVFLSGFLYGRIDVPKLLSDYQNLDQKVRELGERKRFLMLVNRQHAIPEDFIPNLTPTAQRPEIRLDIAACAALERMMEAAEEDGHTIIIASGYRDRSYQEDLLQEDIASAIGRGMSCEEAYRYVVRETMPPGCSEHETGLAADLVSPSNQVLDERQADTPENRWLLEHCAEYGFILRYPEDREEITGVSYEPWHFRYVGTWAAAEIMEEGLTLEEYVYDIIRSDAP</sequence>
<reference evidence="2" key="1">
    <citation type="submission" date="2020-10" db="EMBL/GenBank/DDBJ databases">
        <authorList>
            <person name="Gilroy R."/>
        </authorList>
    </citation>
    <scope>NUCLEOTIDE SEQUENCE</scope>
    <source>
        <strain evidence="2">ChiSjej4B22-8148</strain>
    </source>
</reference>
<organism evidence="2 3">
    <name type="scientific">Candidatus Choladousia intestinavium</name>
    <dbReference type="NCBI Taxonomy" id="2840727"/>
    <lineage>
        <taxon>Bacteria</taxon>
        <taxon>Bacillati</taxon>
        <taxon>Bacillota</taxon>
        <taxon>Clostridia</taxon>
        <taxon>Lachnospirales</taxon>
        <taxon>Lachnospiraceae</taxon>
        <taxon>Lachnospiraceae incertae sedis</taxon>
        <taxon>Candidatus Choladousia</taxon>
    </lineage>
</organism>
<dbReference type="AlphaFoldDB" id="A0A9D1D9P7"/>
<reference evidence="2" key="2">
    <citation type="journal article" date="2021" name="PeerJ">
        <title>Extensive microbial diversity within the chicken gut microbiome revealed by metagenomics and culture.</title>
        <authorList>
            <person name="Gilroy R."/>
            <person name="Ravi A."/>
            <person name="Getino M."/>
            <person name="Pursley I."/>
            <person name="Horton D.L."/>
            <person name="Alikhan N.F."/>
            <person name="Baker D."/>
            <person name="Gharbi K."/>
            <person name="Hall N."/>
            <person name="Watson M."/>
            <person name="Adriaenssens E.M."/>
            <person name="Foster-Nyarko E."/>
            <person name="Jarju S."/>
            <person name="Secka A."/>
            <person name="Antonio M."/>
            <person name="Oren A."/>
            <person name="Chaudhuri R.R."/>
            <person name="La Ragione R."/>
            <person name="Hildebrand F."/>
            <person name="Pallen M.J."/>
        </authorList>
    </citation>
    <scope>NUCLEOTIDE SEQUENCE</scope>
    <source>
        <strain evidence="2">ChiSjej4B22-8148</strain>
    </source>
</reference>
<proteinExistence type="predicted"/>
<gene>
    <name evidence="2" type="ORF">IAB31_11660</name>
</gene>
<dbReference type="InterPro" id="IPR058193">
    <property type="entry name" value="VanY/YodJ_core_dom"/>
</dbReference>
<dbReference type="InterPro" id="IPR052179">
    <property type="entry name" value="DD-CPase-like"/>
</dbReference>
<feature type="domain" description="D-alanyl-D-alanine carboxypeptidase-like core" evidence="1">
    <location>
        <begin position="72"/>
        <end position="208"/>
    </location>
</feature>
<name>A0A9D1D9P7_9FIRM</name>
<dbReference type="InterPro" id="IPR009045">
    <property type="entry name" value="Zn_M74/Hedgehog-like"/>
</dbReference>
<comment type="caution">
    <text evidence="2">The sequence shown here is derived from an EMBL/GenBank/DDBJ whole genome shotgun (WGS) entry which is preliminary data.</text>
</comment>
<evidence type="ECO:0000259" key="1">
    <source>
        <dbReference type="Pfam" id="PF02557"/>
    </source>
</evidence>
<dbReference type="Proteomes" id="UP000886757">
    <property type="component" value="Unassembled WGS sequence"/>
</dbReference>
<dbReference type="PANTHER" id="PTHR34385:SF1">
    <property type="entry name" value="PEPTIDOGLYCAN L-ALANYL-D-GLUTAMATE ENDOPEPTIDASE CWLK"/>
    <property type="match status" value="1"/>
</dbReference>
<accession>A0A9D1D9P7</accession>
<dbReference type="Pfam" id="PF02557">
    <property type="entry name" value="VanY"/>
    <property type="match status" value="1"/>
</dbReference>
<dbReference type="GO" id="GO:0006508">
    <property type="term" value="P:proteolysis"/>
    <property type="evidence" value="ECO:0007669"/>
    <property type="project" value="InterPro"/>
</dbReference>
<dbReference type="GO" id="GO:0008233">
    <property type="term" value="F:peptidase activity"/>
    <property type="evidence" value="ECO:0007669"/>
    <property type="project" value="InterPro"/>
</dbReference>